<gene>
    <name evidence="2" type="ORF">CH357_03970</name>
</gene>
<proteinExistence type="predicted"/>
<keyword evidence="1" id="KW-1133">Transmembrane helix</keyword>
<feature type="transmembrane region" description="Helical" evidence="1">
    <location>
        <begin position="12"/>
        <end position="32"/>
    </location>
</feature>
<keyword evidence="1" id="KW-0812">Transmembrane</keyword>
<feature type="transmembrane region" description="Helical" evidence="1">
    <location>
        <begin position="153"/>
        <end position="175"/>
    </location>
</feature>
<evidence type="ECO:0000313" key="2">
    <source>
        <dbReference type="EMBL" id="PJZ26658.1"/>
    </source>
</evidence>
<dbReference type="Pfam" id="PF09852">
    <property type="entry name" value="DUF2079"/>
    <property type="match status" value="1"/>
</dbReference>
<reference evidence="2 3" key="1">
    <citation type="submission" date="2017-07" db="EMBL/GenBank/DDBJ databases">
        <title>Leptospira spp. isolated from tropical soils.</title>
        <authorList>
            <person name="Thibeaux R."/>
            <person name="Iraola G."/>
            <person name="Ferres I."/>
            <person name="Bierque E."/>
            <person name="Girault D."/>
            <person name="Soupe-Gilbert M.-E."/>
            <person name="Picardeau M."/>
            <person name="Goarant C."/>
        </authorList>
    </citation>
    <scope>NUCLEOTIDE SEQUENCE [LARGE SCALE GENOMIC DNA]</scope>
    <source>
        <strain evidence="2 3">MCA1-C-A1</strain>
    </source>
</reference>
<keyword evidence="3" id="KW-1185">Reference proteome</keyword>
<feature type="transmembrane region" description="Helical" evidence="1">
    <location>
        <begin position="262"/>
        <end position="285"/>
    </location>
</feature>
<sequence>MNLLRYGTERKSWILFLVSLIYLITLSGIQYITLQIEWHDSGSILYALATPKSVGYFWSYEFGVPFLQEHNSYILGLLSFLFHFFPYLELWLILQCFSISFGIVLLERYFSEIMPEFEYSWVLSLTFLLNPYVTHAHLYPHFENLWIPLFSGFLLYANRGSFLISLPFLLLALMVKEDAWIYAIGATSLLFRRVRGKTLALYFFIILLYVGIVLAWFTPTYFPDKVSHFSDKWGKSKSELLIDLFQNPFSYLKLLISGQFKYLFVSVLCLPIFSGWRILPGVVVAGLWMSSISLDRAFLSFYFGLPAILLFYYSIPFAISNFSDRLTKFGKDRRWILLPTIGLILISIFLLLFPGNYSGRGPTVAKLIKRGKANTLNSIRDTFTLVRLRSGCEEKVFASFSYAAYLFCGNDIKMPYHDWKKIESGQWYPDLIVLRSPEEELVSASKSVSEMILYFDKNQLYRKEDYGSRILVWRKIAP</sequence>
<feature type="transmembrane region" description="Helical" evidence="1">
    <location>
        <begin position="199"/>
        <end position="217"/>
    </location>
</feature>
<organism evidence="2 3">
    <name type="scientific">Leptospira hartskeerlii</name>
    <dbReference type="NCBI Taxonomy" id="2023177"/>
    <lineage>
        <taxon>Bacteria</taxon>
        <taxon>Pseudomonadati</taxon>
        <taxon>Spirochaetota</taxon>
        <taxon>Spirochaetia</taxon>
        <taxon>Leptospirales</taxon>
        <taxon>Leptospiraceae</taxon>
        <taxon>Leptospira</taxon>
    </lineage>
</organism>
<comment type="caution">
    <text evidence="2">The sequence shown here is derived from an EMBL/GenBank/DDBJ whole genome shotgun (WGS) entry which is preliminary data.</text>
</comment>
<evidence type="ECO:0008006" key="4">
    <source>
        <dbReference type="Google" id="ProtNLM"/>
    </source>
</evidence>
<accession>A0A2M9XG38</accession>
<feature type="transmembrane region" description="Helical" evidence="1">
    <location>
        <begin position="297"/>
        <end position="315"/>
    </location>
</feature>
<dbReference type="InterPro" id="IPR018650">
    <property type="entry name" value="STSV1_Orf64"/>
</dbReference>
<dbReference type="Proteomes" id="UP000232196">
    <property type="component" value="Unassembled WGS sequence"/>
</dbReference>
<feature type="transmembrane region" description="Helical" evidence="1">
    <location>
        <begin position="335"/>
        <end position="353"/>
    </location>
</feature>
<keyword evidence="1" id="KW-0472">Membrane</keyword>
<protein>
    <recommendedName>
        <fullName evidence="4">DUF2079 domain-containing protein</fullName>
    </recommendedName>
</protein>
<evidence type="ECO:0000256" key="1">
    <source>
        <dbReference type="SAM" id="Phobius"/>
    </source>
</evidence>
<dbReference type="EMBL" id="NPDN01000002">
    <property type="protein sequence ID" value="PJZ26658.1"/>
    <property type="molecule type" value="Genomic_DNA"/>
</dbReference>
<feature type="transmembrane region" description="Helical" evidence="1">
    <location>
        <begin position="84"/>
        <end position="105"/>
    </location>
</feature>
<dbReference type="OrthoDB" id="318864at2"/>
<dbReference type="RefSeq" id="WP_100705475.1">
    <property type="nucleotide sequence ID" value="NZ_NPDL01000002.1"/>
</dbReference>
<dbReference type="AlphaFoldDB" id="A0A2M9XG38"/>
<evidence type="ECO:0000313" key="3">
    <source>
        <dbReference type="Proteomes" id="UP000232196"/>
    </source>
</evidence>
<name>A0A2M9XG38_9LEPT</name>
<feature type="transmembrane region" description="Helical" evidence="1">
    <location>
        <begin position="117"/>
        <end position="133"/>
    </location>
</feature>